<dbReference type="Proteomes" id="UP001408356">
    <property type="component" value="Unassembled WGS sequence"/>
</dbReference>
<gene>
    <name evidence="2" type="ORF">SUNI508_11104</name>
</gene>
<dbReference type="EMBL" id="JARVKF010000425">
    <property type="protein sequence ID" value="KAK9414531.1"/>
    <property type="molecule type" value="Genomic_DNA"/>
</dbReference>
<evidence type="ECO:0008006" key="4">
    <source>
        <dbReference type="Google" id="ProtNLM"/>
    </source>
</evidence>
<comment type="caution">
    <text evidence="2">The sequence shown here is derived from an EMBL/GenBank/DDBJ whole genome shotgun (WGS) entry which is preliminary data.</text>
</comment>
<feature type="chain" id="PRO_5047128763" description="Metalloendopeptidase" evidence="1">
    <location>
        <begin position="22"/>
        <end position="386"/>
    </location>
</feature>
<protein>
    <recommendedName>
        <fullName evidence="4">Metalloendopeptidase</fullName>
    </recommendedName>
</protein>
<name>A0ABR2UJ93_9PEZI</name>
<evidence type="ECO:0000256" key="1">
    <source>
        <dbReference type="SAM" id="SignalP"/>
    </source>
</evidence>
<proteinExistence type="predicted"/>
<dbReference type="InterPro" id="IPR024079">
    <property type="entry name" value="MetalloPept_cat_dom_sf"/>
</dbReference>
<evidence type="ECO:0000313" key="3">
    <source>
        <dbReference type="Proteomes" id="UP001408356"/>
    </source>
</evidence>
<evidence type="ECO:0000313" key="2">
    <source>
        <dbReference type="EMBL" id="KAK9414531.1"/>
    </source>
</evidence>
<dbReference type="Gene3D" id="3.40.390.10">
    <property type="entry name" value="Collagenase (Catalytic Domain)"/>
    <property type="match status" value="1"/>
</dbReference>
<accession>A0ABR2UJ93</accession>
<sequence>MSPMMNGVILLLVIAARGVLAGHGMFEPKIGAARSAIFSNGAALDTSITTNGTIDPFAKRGQGKRWVVVDDSTSSSSMGISLWPDKTIKYCYKDVTARGKLYDLVLEAMQVWYSAGLDNSFKMVEVSDSDCTNKRSSVLLISYDPPKAEGGKGTLSTTPAMPNGQPPSCVLSDDATIGMKSVVSNIAHELGHAWGMYHEHQNPYFWPTSYKGKGGTTFSAINWVCENLVDYEDTITKINDAIAGYPSGADLGEIVWGGNRDDICRKRDIAAQWGFSAQDYLPLTSTDVYKVGTQDEDQIDWLSIMIYPTGAGAKTDSSGNRLPTLTKPNGDEITPNLWPSTKDVQGLMALYGADSDFDETLLNDSDSPSNPKFLTVRGNDIGSCTS</sequence>
<keyword evidence="3" id="KW-1185">Reference proteome</keyword>
<feature type="signal peptide" evidence="1">
    <location>
        <begin position="1"/>
        <end position="21"/>
    </location>
</feature>
<dbReference type="SUPFAM" id="SSF55486">
    <property type="entry name" value="Metalloproteases ('zincins'), catalytic domain"/>
    <property type="match status" value="1"/>
</dbReference>
<organism evidence="2 3">
    <name type="scientific">Seiridium unicorne</name>
    <dbReference type="NCBI Taxonomy" id="138068"/>
    <lineage>
        <taxon>Eukaryota</taxon>
        <taxon>Fungi</taxon>
        <taxon>Dikarya</taxon>
        <taxon>Ascomycota</taxon>
        <taxon>Pezizomycotina</taxon>
        <taxon>Sordariomycetes</taxon>
        <taxon>Xylariomycetidae</taxon>
        <taxon>Amphisphaeriales</taxon>
        <taxon>Sporocadaceae</taxon>
        <taxon>Seiridium</taxon>
    </lineage>
</organism>
<reference evidence="2 3" key="1">
    <citation type="journal article" date="2024" name="J. Plant Pathol.">
        <title>Sequence and assembly of the genome of Seiridium unicorne, isolate CBS 538.82, causal agent of cypress canker disease.</title>
        <authorList>
            <person name="Scali E."/>
            <person name="Rocca G.D."/>
            <person name="Danti R."/>
            <person name="Garbelotto M."/>
            <person name="Barberini S."/>
            <person name="Baroncelli R."/>
            <person name="Emiliani G."/>
        </authorList>
    </citation>
    <scope>NUCLEOTIDE SEQUENCE [LARGE SCALE GENOMIC DNA]</scope>
    <source>
        <strain evidence="2 3">BM-138-508</strain>
    </source>
</reference>
<keyword evidence="1" id="KW-0732">Signal</keyword>